<dbReference type="RefSeq" id="WP_311780110.1">
    <property type="nucleotide sequence ID" value="NZ_JALRMR010000003.1"/>
</dbReference>
<keyword evidence="1" id="KW-0472">Membrane</keyword>
<accession>A0AAW8R7C4</accession>
<keyword evidence="1" id="KW-0812">Transmembrane</keyword>
<dbReference type="Proteomes" id="UP001249945">
    <property type="component" value="Unassembled WGS sequence"/>
</dbReference>
<name>A0AAW8R7C4_CARDV</name>
<feature type="transmembrane region" description="Helical" evidence="1">
    <location>
        <begin position="169"/>
        <end position="198"/>
    </location>
</feature>
<organism evidence="2 3">
    <name type="scientific">Carnobacterium divergens</name>
    <name type="common">Lactobacillus divergens</name>
    <dbReference type="NCBI Taxonomy" id="2748"/>
    <lineage>
        <taxon>Bacteria</taxon>
        <taxon>Bacillati</taxon>
        <taxon>Bacillota</taxon>
        <taxon>Bacilli</taxon>
        <taxon>Lactobacillales</taxon>
        <taxon>Carnobacteriaceae</taxon>
        <taxon>Carnobacterium</taxon>
    </lineage>
</organism>
<dbReference type="EMBL" id="JALRMR010000003">
    <property type="protein sequence ID" value="MDT1973565.1"/>
    <property type="molecule type" value="Genomic_DNA"/>
</dbReference>
<feature type="transmembrane region" description="Helical" evidence="1">
    <location>
        <begin position="218"/>
        <end position="236"/>
    </location>
</feature>
<feature type="transmembrane region" description="Helical" evidence="1">
    <location>
        <begin position="27"/>
        <end position="52"/>
    </location>
</feature>
<protein>
    <submittedName>
        <fullName evidence="2">DUF1189 domain-containing protein</fullName>
    </submittedName>
</protein>
<evidence type="ECO:0000313" key="3">
    <source>
        <dbReference type="Proteomes" id="UP001249945"/>
    </source>
</evidence>
<reference evidence="2" key="1">
    <citation type="submission" date="2022-04" db="EMBL/GenBank/DDBJ databases">
        <title>Draft genome sequences of lactic acid bacteria (LAB) strains involved in meat spoilage.</title>
        <authorList>
            <person name="Palevich N."/>
        </authorList>
    </citation>
    <scope>NUCLEOTIDE SEQUENCE</scope>
    <source>
        <strain evidence="2">9-14</strain>
    </source>
</reference>
<proteinExistence type="predicted"/>
<keyword evidence="1" id="KW-1133">Transmembrane helix</keyword>
<feature type="transmembrane region" description="Helical" evidence="1">
    <location>
        <begin position="242"/>
        <end position="261"/>
    </location>
</feature>
<gene>
    <name evidence="2" type="ORF">MX635_04050</name>
</gene>
<dbReference type="AlphaFoldDB" id="A0AAW8R7C4"/>
<sequence>MKQASFPLNYFQSMLTPKAAFYGRNQLNWFQIVIVFLFLNGLLMIPVSLSFANSKQFQLEEMMPNALQLIDNETMKSMEGVDFKNGEMQSTSQLLIEKESGVVGVNQPEKALKKEMNVVAFEKNQFILKDQSGYEFNVAYTKNFDKTASTTAKQLVNELKRMWYQQNRAFVSFTMMLMTGSILVVSNILLIGGAAIFVWLTKRNAYSSIASYRESVNFILNASGWGMLLGLMVGIVHFDLTIMLSLSSLGMVIMLTAAFVITKFKDKKCKGVS</sequence>
<comment type="caution">
    <text evidence="2">The sequence shown here is derived from an EMBL/GenBank/DDBJ whole genome shotgun (WGS) entry which is preliminary data.</text>
</comment>
<evidence type="ECO:0000256" key="1">
    <source>
        <dbReference type="SAM" id="Phobius"/>
    </source>
</evidence>
<evidence type="ECO:0000313" key="2">
    <source>
        <dbReference type="EMBL" id="MDT1973565.1"/>
    </source>
</evidence>